<evidence type="ECO:0000313" key="1">
    <source>
        <dbReference type="EMBL" id="MCY4746682.1"/>
    </source>
</evidence>
<evidence type="ECO:0000313" key="2">
    <source>
        <dbReference type="Proteomes" id="UP001076464"/>
    </source>
</evidence>
<proteinExistence type="predicted"/>
<dbReference type="Proteomes" id="UP001076464">
    <property type="component" value="Unassembled WGS sequence"/>
</dbReference>
<accession>A0ACC6CE84</accession>
<dbReference type="EMBL" id="JAPPUY010000004">
    <property type="protein sequence ID" value="MCY4746682.1"/>
    <property type="molecule type" value="Genomic_DNA"/>
</dbReference>
<name>A0ACC6CE84_9BURK</name>
<organism evidence="1 2">
    <name type="scientific">Roseateles hydrophilus</name>
    <dbReference type="NCBI Taxonomy" id="2975054"/>
    <lineage>
        <taxon>Bacteria</taxon>
        <taxon>Pseudomonadati</taxon>
        <taxon>Pseudomonadota</taxon>
        <taxon>Betaproteobacteria</taxon>
        <taxon>Burkholderiales</taxon>
        <taxon>Sphaerotilaceae</taxon>
        <taxon>Roseateles</taxon>
    </lineage>
</organism>
<sequence length="451" mass="48792">MPEHAGGVSAWLRPLWRPTLLRRIVSALLLAFALTGVLLLGLNFLEFKREMAERPGALAVVQALAASLAGQPDARDARLIVQARAEELNHLRRQSGLALGDVELGISDAQGHAVYQTPGLNRVQAHSHWITRAQSGPWQLTLAEPRLADRQVLAWLGADLLPSLLVALPLVLLPVWIATHGGMRPLVQLANRIARRDAQDLAPLDFQPRHDELRTLVTAFDALLARLRAQLRRERAFVQDAAHELRTPLAVVATQAHLLAHAVDDASRQEAAAALQAAVQRSDQLSRQLLTLATLEDGKHAGSQTLDLAALVQEALATAADEALARGLELSLDAPASLPATLHREAFESVLTNLVNNALLYVPRGGHIVVTLAHRGDRIRLDVADDGPGIPREQREMAFDRFWRGEAARDVRGTGLGLAIVAQACRRLGGQVRLGDGLQGRGLGVTVELPT</sequence>
<reference evidence="1" key="1">
    <citation type="submission" date="2022-08" db="EMBL/GenBank/DDBJ databases">
        <title>Genome sequencing of Pelomonas sp. UHG3.</title>
        <authorList>
            <person name="So Y."/>
        </authorList>
    </citation>
    <scope>NUCLEOTIDE SEQUENCE</scope>
    <source>
        <strain evidence="1">UHG3</strain>
    </source>
</reference>
<gene>
    <name evidence="1" type="ORF">NYO99_17025</name>
</gene>
<keyword evidence="1" id="KW-0418">Kinase</keyword>
<keyword evidence="1" id="KW-0808">Transferase</keyword>
<comment type="caution">
    <text evidence="1">The sequence shown here is derived from an EMBL/GenBank/DDBJ whole genome shotgun (WGS) entry which is preliminary data.</text>
</comment>
<keyword evidence="2" id="KW-1185">Reference proteome</keyword>
<protein>
    <submittedName>
        <fullName evidence="1">HAMP domain-containing sensor histidine kinase</fullName>
    </submittedName>
</protein>